<evidence type="ECO:0000313" key="4">
    <source>
        <dbReference type="Proteomes" id="UP000635565"/>
    </source>
</evidence>
<feature type="region of interest" description="Disordered" evidence="1">
    <location>
        <begin position="28"/>
        <end position="84"/>
    </location>
</feature>
<evidence type="ECO:0000313" key="3">
    <source>
        <dbReference type="EMBL" id="GHO85649.1"/>
    </source>
</evidence>
<reference evidence="3 4" key="1">
    <citation type="journal article" date="2021" name="Int. J. Syst. Evol. Microbiol.">
        <title>Reticulibacter mediterranei gen. nov., sp. nov., within the new family Reticulibacteraceae fam. nov., and Ktedonospora formicarum gen. nov., sp. nov., Ktedonobacter robiniae sp. nov., Dictyobacter formicarum sp. nov. and Dictyobacter arantiisoli sp. nov., belonging to the class Ktedonobacteria.</title>
        <authorList>
            <person name="Yabe S."/>
            <person name="Zheng Y."/>
            <person name="Wang C.M."/>
            <person name="Sakai Y."/>
            <person name="Abe K."/>
            <person name="Yokota A."/>
            <person name="Donadio S."/>
            <person name="Cavaletti L."/>
            <person name="Monciardini P."/>
        </authorList>
    </citation>
    <scope>NUCLEOTIDE SEQUENCE [LARGE SCALE GENOMIC DNA]</scope>
    <source>
        <strain evidence="3 4">SOSP1-9</strain>
    </source>
</reference>
<keyword evidence="2" id="KW-0812">Transmembrane</keyword>
<protein>
    <recommendedName>
        <fullName evidence="5">Zinc-ribbon domain-containing protein</fullName>
    </recommendedName>
</protein>
<evidence type="ECO:0008006" key="5">
    <source>
        <dbReference type="Google" id="ProtNLM"/>
    </source>
</evidence>
<feature type="transmembrane region" description="Helical" evidence="2">
    <location>
        <begin position="92"/>
        <end position="116"/>
    </location>
</feature>
<dbReference type="EMBL" id="BNJJ01000009">
    <property type="protein sequence ID" value="GHO85649.1"/>
    <property type="molecule type" value="Genomic_DNA"/>
</dbReference>
<keyword evidence="2" id="KW-1133">Transmembrane helix</keyword>
<dbReference type="Proteomes" id="UP000635565">
    <property type="component" value="Unassembled WGS sequence"/>
</dbReference>
<name>A0ABQ3VHI9_9CHLR</name>
<feature type="compositionally biased region" description="Low complexity" evidence="1">
    <location>
        <begin position="53"/>
        <end position="62"/>
    </location>
</feature>
<proteinExistence type="predicted"/>
<evidence type="ECO:0000256" key="1">
    <source>
        <dbReference type="SAM" id="MobiDB-lite"/>
    </source>
</evidence>
<keyword evidence="4" id="KW-1185">Reference proteome</keyword>
<gene>
    <name evidence="3" type="ORF">KSZ_36550</name>
</gene>
<comment type="caution">
    <text evidence="3">The sequence shown here is derived from an EMBL/GenBank/DDBJ whole genome shotgun (WGS) entry which is preliminary data.</text>
</comment>
<evidence type="ECO:0000256" key="2">
    <source>
        <dbReference type="SAM" id="Phobius"/>
    </source>
</evidence>
<feature type="compositionally biased region" description="Polar residues" evidence="1">
    <location>
        <begin position="28"/>
        <end position="41"/>
    </location>
</feature>
<accession>A0ABQ3VHI9</accession>
<dbReference type="RefSeq" id="WP_201363281.1">
    <property type="nucleotide sequence ID" value="NZ_BNJJ01000009.1"/>
</dbReference>
<sequence>MKCIRCGYKLLDGAPICPGCGLPTSQPQQPINYGPTPSQPGNYGPPMGPQPSQPGLGAYGPVPGQPQPSQPGLGSYGPPPMPYMPPKKNSNAGLWGCLGGGLLILLIFLCIMAAVWQQNVVRSDNDANATATANSDATSAANTDATSTAYAISLTPTPYPPYSESNPPSHLDFSGTAQSILTNAQLASAVYSDNQPKTISSHFQPYDHVYLTYNLTAGHTGYAMAKWYSQGDSGKEGDVQPLDGREGPGYFSATYYDASQGAVELYWCGKADCSDRQLAWVRPFTIDPS</sequence>
<keyword evidence="2" id="KW-0472">Membrane</keyword>
<organism evidence="3 4">
    <name type="scientific">Dictyobacter formicarum</name>
    <dbReference type="NCBI Taxonomy" id="2778368"/>
    <lineage>
        <taxon>Bacteria</taxon>
        <taxon>Bacillati</taxon>
        <taxon>Chloroflexota</taxon>
        <taxon>Ktedonobacteria</taxon>
        <taxon>Ktedonobacterales</taxon>
        <taxon>Dictyobacteraceae</taxon>
        <taxon>Dictyobacter</taxon>
    </lineage>
</organism>